<gene>
    <name evidence="2" type="ORF">PGLA1383_LOCUS1323</name>
</gene>
<reference evidence="2" key="1">
    <citation type="submission" date="2021-02" db="EMBL/GenBank/DDBJ databases">
        <authorList>
            <person name="Dougan E. K."/>
            <person name="Rhodes N."/>
            <person name="Thang M."/>
            <person name="Chan C."/>
        </authorList>
    </citation>
    <scope>NUCLEOTIDE SEQUENCE</scope>
</reference>
<comment type="caution">
    <text evidence="2">The sequence shown here is derived from an EMBL/GenBank/DDBJ whole genome shotgun (WGS) entry which is preliminary data.</text>
</comment>
<evidence type="ECO:0000313" key="3">
    <source>
        <dbReference type="Proteomes" id="UP000654075"/>
    </source>
</evidence>
<feature type="region of interest" description="Disordered" evidence="1">
    <location>
        <begin position="147"/>
        <end position="203"/>
    </location>
</feature>
<evidence type="ECO:0000256" key="1">
    <source>
        <dbReference type="SAM" id="MobiDB-lite"/>
    </source>
</evidence>
<name>A0A813D775_POLGL</name>
<proteinExistence type="predicted"/>
<organism evidence="2 3">
    <name type="scientific">Polarella glacialis</name>
    <name type="common">Dinoflagellate</name>
    <dbReference type="NCBI Taxonomy" id="89957"/>
    <lineage>
        <taxon>Eukaryota</taxon>
        <taxon>Sar</taxon>
        <taxon>Alveolata</taxon>
        <taxon>Dinophyceae</taxon>
        <taxon>Suessiales</taxon>
        <taxon>Suessiaceae</taxon>
        <taxon>Polarella</taxon>
    </lineage>
</organism>
<feature type="compositionally biased region" description="Basic and acidic residues" evidence="1">
    <location>
        <begin position="166"/>
        <end position="175"/>
    </location>
</feature>
<dbReference type="Proteomes" id="UP000654075">
    <property type="component" value="Unassembled WGS sequence"/>
</dbReference>
<accession>A0A813D775</accession>
<dbReference type="EMBL" id="CAJNNV010000353">
    <property type="protein sequence ID" value="CAE8582323.1"/>
    <property type="molecule type" value="Genomic_DNA"/>
</dbReference>
<sequence length="203" mass="23027">MPLDSPVTWDLTNNIDYPCWKDSSYHGVVPCLLRDHTYYNLFHQRLLCGHERLMAQGFPLPAPEDADNDHVPYHCRYFHNAGDVKGVNVQVPDREVGRVAGNTISIPTVGVALGVVMAGIEKWDMADRMSARYYNDVIEPTHCEWIGPPRAGDNTTDIDTICNMKDMPKQKRQKDDDDDKDHDKKKHCKSSSSRTATTNRGKK</sequence>
<keyword evidence="3" id="KW-1185">Reference proteome</keyword>
<evidence type="ECO:0000313" key="2">
    <source>
        <dbReference type="EMBL" id="CAE8582323.1"/>
    </source>
</evidence>
<protein>
    <submittedName>
        <fullName evidence="2">Uncharacterized protein</fullName>
    </submittedName>
</protein>
<dbReference type="AlphaFoldDB" id="A0A813D775"/>
<feature type="compositionally biased region" description="Polar residues" evidence="1">
    <location>
        <begin position="190"/>
        <end position="203"/>
    </location>
</feature>